<comment type="caution">
    <text evidence="1">The sequence shown here is derived from an EMBL/GenBank/DDBJ whole genome shotgun (WGS) entry which is preliminary data.</text>
</comment>
<sequence>MIDRTYDPALKKGDRVVVTIPYADRKPKVFTGVIIGEARDGHDWQIVRDGTKWPRGIHKSFCKPEDVGRKADADMLDILRNGA</sequence>
<protein>
    <submittedName>
        <fullName evidence="1">Uncharacterized protein</fullName>
    </submittedName>
</protein>
<accession>A0A0R3MTL6</accession>
<evidence type="ECO:0000313" key="1">
    <source>
        <dbReference type="EMBL" id="KRR21301.1"/>
    </source>
</evidence>
<dbReference type="RefSeq" id="WP_057859758.1">
    <property type="nucleotide sequence ID" value="NZ_LLYB01000081.1"/>
</dbReference>
<dbReference type="Proteomes" id="UP000051660">
    <property type="component" value="Unassembled WGS sequence"/>
</dbReference>
<evidence type="ECO:0000313" key="2">
    <source>
        <dbReference type="Proteomes" id="UP000051660"/>
    </source>
</evidence>
<dbReference type="EMBL" id="LLYB01000081">
    <property type="protein sequence ID" value="KRR21301.1"/>
    <property type="molecule type" value="Genomic_DNA"/>
</dbReference>
<proteinExistence type="predicted"/>
<reference evidence="1 2" key="1">
    <citation type="submission" date="2014-03" db="EMBL/GenBank/DDBJ databases">
        <title>Bradyrhizobium valentinum sp. nov., isolated from effective nodules of Lupinus mariae-josephae, a lupine endemic of basic-lime soils in Eastern Spain.</title>
        <authorList>
            <person name="Duran D."/>
            <person name="Rey L."/>
            <person name="Navarro A."/>
            <person name="Busquets A."/>
            <person name="Imperial J."/>
            <person name="Ruiz-Argueso T."/>
        </authorList>
    </citation>
    <scope>NUCLEOTIDE SEQUENCE [LARGE SCALE GENOMIC DNA]</scope>
    <source>
        <strain evidence="1 2">CCBAU 23086</strain>
    </source>
</reference>
<gene>
    <name evidence="1" type="ORF">CQ14_06540</name>
</gene>
<organism evidence="1 2">
    <name type="scientific">Bradyrhizobium lablabi</name>
    <dbReference type="NCBI Taxonomy" id="722472"/>
    <lineage>
        <taxon>Bacteria</taxon>
        <taxon>Pseudomonadati</taxon>
        <taxon>Pseudomonadota</taxon>
        <taxon>Alphaproteobacteria</taxon>
        <taxon>Hyphomicrobiales</taxon>
        <taxon>Nitrobacteraceae</taxon>
        <taxon>Bradyrhizobium</taxon>
    </lineage>
</organism>
<name>A0A0R3MTL6_9BRAD</name>
<dbReference type="AlphaFoldDB" id="A0A0R3MTL6"/>